<evidence type="ECO:0000313" key="2">
    <source>
        <dbReference type="EMBL" id="GAA1101779.1"/>
    </source>
</evidence>
<sequence>MRIQVILGMSGAAVLMASCLTMSPAMAGLSNTSVHRETGSSACSDNLRNRARFVHDTDNLKAIDDCADGWGAESELLLQTGTYRLCYNGSGNGTTVTCNYNFAEGILGEILARSVDNGDFRGSGDVKPIIT</sequence>
<evidence type="ECO:0000256" key="1">
    <source>
        <dbReference type="SAM" id="SignalP"/>
    </source>
</evidence>
<keyword evidence="3" id="KW-1185">Reference proteome</keyword>
<dbReference type="RefSeq" id="WP_343993951.1">
    <property type="nucleotide sequence ID" value="NZ_BAAALG010000008.1"/>
</dbReference>
<organism evidence="2 3">
    <name type="scientific">Nocardioides dubius</name>
    <dbReference type="NCBI Taxonomy" id="317019"/>
    <lineage>
        <taxon>Bacteria</taxon>
        <taxon>Bacillati</taxon>
        <taxon>Actinomycetota</taxon>
        <taxon>Actinomycetes</taxon>
        <taxon>Propionibacteriales</taxon>
        <taxon>Nocardioidaceae</taxon>
        <taxon>Nocardioides</taxon>
    </lineage>
</organism>
<comment type="caution">
    <text evidence="2">The sequence shown here is derived from an EMBL/GenBank/DDBJ whole genome shotgun (WGS) entry which is preliminary data.</text>
</comment>
<dbReference type="PROSITE" id="PS51257">
    <property type="entry name" value="PROKAR_LIPOPROTEIN"/>
    <property type="match status" value="1"/>
</dbReference>
<dbReference type="Proteomes" id="UP001501581">
    <property type="component" value="Unassembled WGS sequence"/>
</dbReference>
<feature type="signal peptide" evidence="1">
    <location>
        <begin position="1"/>
        <end position="27"/>
    </location>
</feature>
<accession>A0ABP4EF81</accession>
<proteinExistence type="predicted"/>
<evidence type="ECO:0000313" key="3">
    <source>
        <dbReference type="Proteomes" id="UP001501581"/>
    </source>
</evidence>
<gene>
    <name evidence="2" type="ORF">GCM10009668_20170</name>
</gene>
<name>A0ABP4EF81_9ACTN</name>
<keyword evidence="1" id="KW-0732">Signal</keyword>
<reference evidence="3" key="1">
    <citation type="journal article" date="2019" name="Int. J. Syst. Evol. Microbiol.">
        <title>The Global Catalogue of Microorganisms (GCM) 10K type strain sequencing project: providing services to taxonomists for standard genome sequencing and annotation.</title>
        <authorList>
            <consortium name="The Broad Institute Genomics Platform"/>
            <consortium name="The Broad Institute Genome Sequencing Center for Infectious Disease"/>
            <person name="Wu L."/>
            <person name="Ma J."/>
        </authorList>
    </citation>
    <scope>NUCLEOTIDE SEQUENCE [LARGE SCALE GENOMIC DNA]</scope>
    <source>
        <strain evidence="3">JCM 13008</strain>
    </source>
</reference>
<feature type="chain" id="PRO_5046655375" evidence="1">
    <location>
        <begin position="28"/>
        <end position="131"/>
    </location>
</feature>
<protein>
    <submittedName>
        <fullName evidence="2">Uncharacterized protein</fullName>
    </submittedName>
</protein>
<dbReference type="EMBL" id="BAAALG010000008">
    <property type="protein sequence ID" value="GAA1101779.1"/>
    <property type="molecule type" value="Genomic_DNA"/>
</dbReference>